<accession>A0A9W6LLU6</accession>
<dbReference type="AlphaFoldDB" id="A0A9W6LLU6"/>
<dbReference type="Proteomes" id="UP001144471">
    <property type="component" value="Unassembled WGS sequence"/>
</dbReference>
<gene>
    <name evidence="1" type="ORF">PM10SUCC1_05370</name>
</gene>
<dbReference type="EMBL" id="BSDY01000002">
    <property type="protein sequence ID" value="GLI55022.1"/>
    <property type="molecule type" value="Genomic_DNA"/>
</dbReference>
<name>A0A9W6LLU6_9FUSO</name>
<keyword evidence="2" id="KW-1185">Reference proteome</keyword>
<protein>
    <submittedName>
        <fullName evidence="1">Uncharacterized protein</fullName>
    </submittedName>
</protein>
<evidence type="ECO:0000313" key="1">
    <source>
        <dbReference type="EMBL" id="GLI55022.1"/>
    </source>
</evidence>
<evidence type="ECO:0000313" key="2">
    <source>
        <dbReference type="Proteomes" id="UP001144471"/>
    </source>
</evidence>
<proteinExistence type="predicted"/>
<organism evidence="1 2">
    <name type="scientific">Propionigenium maris DSM 9537</name>
    <dbReference type="NCBI Taxonomy" id="1123000"/>
    <lineage>
        <taxon>Bacteria</taxon>
        <taxon>Fusobacteriati</taxon>
        <taxon>Fusobacteriota</taxon>
        <taxon>Fusobacteriia</taxon>
        <taxon>Fusobacteriales</taxon>
        <taxon>Fusobacteriaceae</taxon>
        <taxon>Propionigenium</taxon>
    </lineage>
</organism>
<sequence>MLLSALEKKMKTVYSCDPLEKGLVLSTAYSAPLKKDLATKKIIDNQR</sequence>
<comment type="caution">
    <text evidence="1">The sequence shown here is derived from an EMBL/GenBank/DDBJ whole genome shotgun (WGS) entry which is preliminary data.</text>
</comment>
<reference evidence="1" key="1">
    <citation type="submission" date="2022-12" db="EMBL/GenBank/DDBJ databases">
        <title>Reference genome sequencing for broad-spectrum identification of bacterial and archaeal isolates by mass spectrometry.</title>
        <authorList>
            <person name="Sekiguchi Y."/>
            <person name="Tourlousse D.M."/>
        </authorList>
    </citation>
    <scope>NUCLEOTIDE SEQUENCE</scope>
    <source>
        <strain evidence="1">10succ1</strain>
    </source>
</reference>